<proteinExistence type="predicted"/>
<dbReference type="Proteomes" id="UP000265520">
    <property type="component" value="Unassembled WGS sequence"/>
</dbReference>
<dbReference type="GO" id="GO:0008233">
    <property type="term" value="F:peptidase activity"/>
    <property type="evidence" value="ECO:0007669"/>
    <property type="project" value="UniProtKB-KW"/>
</dbReference>
<comment type="caution">
    <text evidence="1">The sequence shown here is derived from an EMBL/GenBank/DDBJ whole genome shotgun (WGS) entry which is preliminary data.</text>
</comment>
<dbReference type="CDD" id="cd22744">
    <property type="entry name" value="OTU"/>
    <property type="match status" value="1"/>
</dbReference>
<dbReference type="AlphaFoldDB" id="A0A392P8P5"/>
<feature type="non-terminal residue" evidence="1">
    <location>
        <position position="1"/>
    </location>
</feature>
<keyword evidence="2" id="KW-1185">Reference proteome</keyword>
<sequence>DCEASNKTCDFLLSVHLPFLSIRTPSAPAKCNWSNFVHQLPHFMHEYFADVIDVDGDSRCGFRAIFDLLGKSVEDHHIIRLELTIELNKNRGWYLTMFGSQERFD</sequence>
<name>A0A392P8P5_9FABA</name>
<keyword evidence="1" id="KW-0645">Protease</keyword>
<organism evidence="1 2">
    <name type="scientific">Trifolium medium</name>
    <dbReference type="NCBI Taxonomy" id="97028"/>
    <lineage>
        <taxon>Eukaryota</taxon>
        <taxon>Viridiplantae</taxon>
        <taxon>Streptophyta</taxon>
        <taxon>Embryophyta</taxon>
        <taxon>Tracheophyta</taxon>
        <taxon>Spermatophyta</taxon>
        <taxon>Magnoliopsida</taxon>
        <taxon>eudicotyledons</taxon>
        <taxon>Gunneridae</taxon>
        <taxon>Pentapetalae</taxon>
        <taxon>rosids</taxon>
        <taxon>fabids</taxon>
        <taxon>Fabales</taxon>
        <taxon>Fabaceae</taxon>
        <taxon>Papilionoideae</taxon>
        <taxon>50 kb inversion clade</taxon>
        <taxon>NPAAA clade</taxon>
        <taxon>Hologalegina</taxon>
        <taxon>IRL clade</taxon>
        <taxon>Trifolieae</taxon>
        <taxon>Trifolium</taxon>
    </lineage>
</organism>
<dbReference type="GO" id="GO:0006508">
    <property type="term" value="P:proteolysis"/>
    <property type="evidence" value="ECO:0007669"/>
    <property type="project" value="UniProtKB-KW"/>
</dbReference>
<evidence type="ECO:0000313" key="1">
    <source>
        <dbReference type="EMBL" id="MCI08117.1"/>
    </source>
</evidence>
<keyword evidence="1" id="KW-0378">Hydrolase</keyword>
<accession>A0A392P8P5</accession>
<evidence type="ECO:0000313" key="2">
    <source>
        <dbReference type="Proteomes" id="UP000265520"/>
    </source>
</evidence>
<dbReference type="EMBL" id="LXQA010067814">
    <property type="protein sequence ID" value="MCI08117.1"/>
    <property type="molecule type" value="Genomic_DNA"/>
</dbReference>
<reference evidence="1 2" key="1">
    <citation type="journal article" date="2018" name="Front. Plant Sci.">
        <title>Red Clover (Trifolium pratense) and Zigzag Clover (T. medium) - A Picture of Genomic Similarities and Differences.</title>
        <authorList>
            <person name="Dluhosova J."/>
            <person name="Istvanek J."/>
            <person name="Nedelnik J."/>
            <person name="Repkova J."/>
        </authorList>
    </citation>
    <scope>NUCLEOTIDE SEQUENCE [LARGE SCALE GENOMIC DNA]</scope>
    <source>
        <strain evidence="2">cv. 10/8</strain>
        <tissue evidence="1">Leaf</tissue>
    </source>
</reference>
<protein>
    <submittedName>
        <fullName evidence="1">OTU-like cysteine protease</fullName>
    </submittedName>
</protein>